<evidence type="ECO:0000259" key="15">
    <source>
        <dbReference type="PROSITE" id="PS50112"/>
    </source>
</evidence>
<comment type="caution">
    <text evidence="18">The sequence shown here is derived from an EMBL/GenBank/DDBJ whole genome shotgun (WGS) entry which is preliminary data.</text>
</comment>
<keyword evidence="9" id="KW-0472">Membrane</keyword>
<comment type="catalytic activity">
    <reaction evidence="1">
        <text>ATP + protein L-histidine = ADP + protein N-phospho-L-histidine.</text>
        <dbReference type="EC" id="2.7.13.3"/>
    </reaction>
</comment>
<dbReference type="Pfam" id="PF03924">
    <property type="entry name" value="CHASE"/>
    <property type="match status" value="1"/>
</dbReference>
<name>A0ABU0HM26_9HYPH</name>
<dbReference type="PROSITE" id="PS50110">
    <property type="entry name" value="RESPONSE_REGULATORY"/>
    <property type="match status" value="1"/>
</dbReference>
<dbReference type="InterPro" id="IPR000700">
    <property type="entry name" value="PAS-assoc_C"/>
</dbReference>
<evidence type="ECO:0000313" key="19">
    <source>
        <dbReference type="Proteomes" id="UP001236369"/>
    </source>
</evidence>
<dbReference type="InterPro" id="IPR001789">
    <property type="entry name" value="Sig_transdc_resp-reg_receiver"/>
</dbReference>
<dbReference type="EMBL" id="JAUSVV010000006">
    <property type="protein sequence ID" value="MDQ0443372.1"/>
    <property type="molecule type" value="Genomic_DNA"/>
</dbReference>
<keyword evidence="7" id="KW-0418">Kinase</keyword>
<feature type="domain" description="PAC" evidence="16">
    <location>
        <begin position="684"/>
        <end position="736"/>
    </location>
</feature>
<dbReference type="InterPro" id="IPR001610">
    <property type="entry name" value="PAC"/>
</dbReference>
<dbReference type="PROSITE" id="PS50839">
    <property type="entry name" value="CHASE"/>
    <property type="match status" value="1"/>
</dbReference>
<dbReference type="InterPro" id="IPR042240">
    <property type="entry name" value="CHASE_sf"/>
</dbReference>
<dbReference type="InterPro" id="IPR003661">
    <property type="entry name" value="HisK_dim/P_dom"/>
</dbReference>
<dbReference type="InterPro" id="IPR036890">
    <property type="entry name" value="HATPase_C_sf"/>
</dbReference>
<feature type="domain" description="PAS" evidence="15">
    <location>
        <begin position="477"/>
        <end position="548"/>
    </location>
</feature>
<evidence type="ECO:0000256" key="7">
    <source>
        <dbReference type="ARBA" id="ARBA00022777"/>
    </source>
</evidence>
<dbReference type="PROSITE" id="PS50109">
    <property type="entry name" value="HIS_KIN"/>
    <property type="match status" value="1"/>
</dbReference>
<dbReference type="CDD" id="cd00130">
    <property type="entry name" value="PAS"/>
    <property type="match status" value="3"/>
</dbReference>
<keyword evidence="12" id="KW-0732">Signal</keyword>
<dbReference type="Pfam" id="PF02518">
    <property type="entry name" value="HATPase_c"/>
    <property type="match status" value="1"/>
</dbReference>
<dbReference type="Pfam" id="PF00512">
    <property type="entry name" value="HisKA"/>
    <property type="match status" value="1"/>
</dbReference>
<dbReference type="SMART" id="SM01079">
    <property type="entry name" value="CHASE"/>
    <property type="match status" value="1"/>
</dbReference>
<dbReference type="EC" id="2.7.13.3" evidence="3"/>
<dbReference type="PROSITE" id="PS50113">
    <property type="entry name" value="PAC"/>
    <property type="match status" value="3"/>
</dbReference>
<gene>
    <name evidence="18" type="ORF">QO016_002875</name>
</gene>
<dbReference type="InterPro" id="IPR035965">
    <property type="entry name" value="PAS-like_dom_sf"/>
</dbReference>
<evidence type="ECO:0000259" key="14">
    <source>
        <dbReference type="PROSITE" id="PS50110"/>
    </source>
</evidence>
<dbReference type="PRINTS" id="PR00344">
    <property type="entry name" value="BCTRLSENSOR"/>
</dbReference>
<evidence type="ECO:0000256" key="1">
    <source>
        <dbReference type="ARBA" id="ARBA00000085"/>
    </source>
</evidence>
<keyword evidence="5" id="KW-0808">Transferase</keyword>
<keyword evidence="19" id="KW-1185">Reference proteome</keyword>
<organism evidence="18 19">
    <name type="scientific">Methylobacterium persicinum</name>
    <dbReference type="NCBI Taxonomy" id="374426"/>
    <lineage>
        <taxon>Bacteria</taxon>
        <taxon>Pseudomonadati</taxon>
        <taxon>Pseudomonadota</taxon>
        <taxon>Alphaproteobacteria</taxon>
        <taxon>Hyphomicrobiales</taxon>
        <taxon>Methylobacteriaceae</taxon>
        <taxon>Methylobacterium</taxon>
    </lineage>
</organism>
<feature type="coiled-coil region" evidence="11">
    <location>
        <begin position="727"/>
        <end position="754"/>
    </location>
</feature>
<dbReference type="SUPFAM" id="SSF55874">
    <property type="entry name" value="ATPase domain of HSP90 chaperone/DNA topoisomerase II/histidine kinase"/>
    <property type="match status" value="1"/>
</dbReference>
<sequence>MPLAPVAALAVGLVLALAAARLVEDGNDRIAASRLAQTSAHVMAQVVGRMAVYEKALRGLRGSVAAVGPDVITSAEFDRYAETWDIDVEFAGMRGYGFIRRVARTDVAAIVGRRRTEGDPDFALRQLSPQDGERYVIEFVAPAGRNAEALGVDVASEEHRRVAADRAMETGRATLTAPVTLVQASGLKGRGFLLFLPVFRPGAPTGTVEARRAATVGWAYGALVIDEILAGAPLDDEEVSVSIRDKAAGSMAFIGTDGAVDGLPSLSDARTLSVFGREWEIVTRAKPGFVANLGLPRPANVAFVAFVLTGLVASLLSVRASAGRLKRKAAAEHRRVAALVASAQDAIVGKTLDGVVTDFNPAAERLFGIPASAALGRRAAELMIPEHRWAEERWCLARAALGEPTPPNASWRRRADGSEFPVQVSVAPIRSEGGRVTGVATVIRDATDQVAVEERIRALNATLEGQVAERTAALQASSALQRAVVANAGYSVIATDLDGTVTLFNPAAEHLLGYTASEVVGRMSLATFHDPDEVARRAEALSVEIGRPVEPGIEVFCTRPRQGRPETGEWTYITKGGERLPVLLSLGLLRRDDGQDLGYLGIATDLSERYRHQAEMRAAEAGTWSYAVTTGRVLLSAECARQHGLPDREVEIDLKRDWRPLAHPDDVPHVLDGLAQAIAQGGSYTTEFRVPRPDGGIRWINARGRVETDAAGRKVRVIGLTLDTTARKEAEIALSEAKAEAERANRAKTDFLAAMSHEIRTPLNAVIGFTDLMLSSGRLDPDTRRQANLVRSSGAALLTVVNDILAFSQVEAGAVELVERPFGLHMLLDNCVAIVRGSAEAKGLDLRMQIDPALPRWILGDESRLRQVLLNLLNNAVKFTAAGSVTLDIAPVNCPSGADLRVQVIDTGIGIAADKLDRLFRRFSQVDGSIQREYGGTGLGLAICRHLVGLMGGTIQVSSEAGAGSTFTVALPLRPTVPDEDGREAPLPRVTRHAHILLVDDFAVNRELAKAVLAVAGHSVEIAVDGESAVRAVEQGSFDLVLMDVQMPGMDGMEATRLIRALPGPVAHVPVLAMTANVLPEQVAAYRAAGMDGHVGKPFAHDDLLETVAGLLPDDQSAGGWRDGDLDEAVYGATVRTISPSCMLKILDIFARELMTSLDGDPADDHTRLKQRHNAHKLCASSAMIGFTALSVACREVEACDDRSIDADGGRIYAAKLGRARVSAARALRTVERLRSEIAADAEATAADWPTPSPTVH</sequence>
<accession>A0ABU0HM26</accession>
<dbReference type="SUPFAM" id="SSF52172">
    <property type="entry name" value="CheY-like"/>
    <property type="match status" value="1"/>
</dbReference>
<protein>
    <recommendedName>
        <fullName evidence="3">histidine kinase</fullName>
        <ecNumber evidence="3">2.7.13.3</ecNumber>
    </recommendedName>
</protein>
<evidence type="ECO:0000256" key="5">
    <source>
        <dbReference type="ARBA" id="ARBA00022679"/>
    </source>
</evidence>
<dbReference type="InterPro" id="IPR000014">
    <property type="entry name" value="PAS"/>
</dbReference>
<dbReference type="Gene3D" id="1.10.287.130">
    <property type="match status" value="1"/>
</dbReference>
<dbReference type="SMART" id="SM00086">
    <property type="entry name" value="PAC"/>
    <property type="match status" value="3"/>
</dbReference>
<dbReference type="InterPro" id="IPR013767">
    <property type="entry name" value="PAS_fold"/>
</dbReference>
<dbReference type="PANTHER" id="PTHR43047:SF72">
    <property type="entry name" value="OSMOSENSING HISTIDINE PROTEIN KINASE SLN1"/>
    <property type="match status" value="1"/>
</dbReference>
<dbReference type="Pfam" id="PF13426">
    <property type="entry name" value="PAS_9"/>
    <property type="match status" value="1"/>
</dbReference>
<dbReference type="SMART" id="SM00448">
    <property type="entry name" value="REC"/>
    <property type="match status" value="1"/>
</dbReference>
<feature type="domain" description="CHASE" evidence="17">
    <location>
        <begin position="68"/>
        <end position="236"/>
    </location>
</feature>
<dbReference type="InterPro" id="IPR005467">
    <property type="entry name" value="His_kinase_dom"/>
</dbReference>
<feature type="domain" description="PAC" evidence="16">
    <location>
        <begin position="566"/>
        <end position="618"/>
    </location>
</feature>
<evidence type="ECO:0000256" key="9">
    <source>
        <dbReference type="ARBA" id="ARBA00023136"/>
    </source>
</evidence>
<evidence type="ECO:0000256" key="11">
    <source>
        <dbReference type="SAM" id="Coils"/>
    </source>
</evidence>
<dbReference type="Pfam" id="PF00072">
    <property type="entry name" value="Response_reg"/>
    <property type="match status" value="1"/>
</dbReference>
<evidence type="ECO:0000256" key="2">
    <source>
        <dbReference type="ARBA" id="ARBA00004370"/>
    </source>
</evidence>
<evidence type="ECO:0000259" key="13">
    <source>
        <dbReference type="PROSITE" id="PS50109"/>
    </source>
</evidence>
<feature type="domain" description="Response regulatory" evidence="14">
    <location>
        <begin position="995"/>
        <end position="1112"/>
    </location>
</feature>
<dbReference type="SMART" id="SM00388">
    <property type="entry name" value="HisKA"/>
    <property type="match status" value="1"/>
</dbReference>
<feature type="modified residue" description="4-aspartylphosphate" evidence="10">
    <location>
        <position position="1044"/>
    </location>
</feature>
<dbReference type="CDD" id="cd16922">
    <property type="entry name" value="HATPase_EvgS-ArcB-TorS-like"/>
    <property type="match status" value="1"/>
</dbReference>
<evidence type="ECO:0000256" key="12">
    <source>
        <dbReference type="SAM" id="SignalP"/>
    </source>
</evidence>
<evidence type="ECO:0000256" key="4">
    <source>
        <dbReference type="ARBA" id="ARBA00022553"/>
    </source>
</evidence>
<dbReference type="SUPFAM" id="SSF55785">
    <property type="entry name" value="PYP-like sensor domain (PAS domain)"/>
    <property type="match status" value="3"/>
</dbReference>
<dbReference type="InterPro" id="IPR004358">
    <property type="entry name" value="Sig_transdc_His_kin-like_C"/>
</dbReference>
<keyword evidence="6" id="KW-0812">Transmembrane</keyword>
<keyword evidence="11" id="KW-0175">Coiled coil</keyword>
<dbReference type="InterPro" id="IPR006189">
    <property type="entry name" value="CHASE_dom"/>
</dbReference>
<dbReference type="RefSeq" id="WP_238248511.1">
    <property type="nucleotide sequence ID" value="NZ_BPQX01000020.1"/>
</dbReference>
<dbReference type="PANTHER" id="PTHR43047">
    <property type="entry name" value="TWO-COMPONENT HISTIDINE PROTEIN KINASE"/>
    <property type="match status" value="1"/>
</dbReference>
<evidence type="ECO:0000256" key="10">
    <source>
        <dbReference type="PROSITE-ProRule" id="PRU00169"/>
    </source>
</evidence>
<evidence type="ECO:0000313" key="18">
    <source>
        <dbReference type="EMBL" id="MDQ0443372.1"/>
    </source>
</evidence>
<evidence type="ECO:0000259" key="17">
    <source>
        <dbReference type="PROSITE" id="PS50839"/>
    </source>
</evidence>
<feature type="domain" description="PAS" evidence="15">
    <location>
        <begin position="332"/>
        <end position="388"/>
    </location>
</feature>
<dbReference type="Gene3D" id="2.10.70.100">
    <property type="match status" value="1"/>
</dbReference>
<keyword evidence="8" id="KW-1133">Transmembrane helix</keyword>
<reference evidence="18 19" key="1">
    <citation type="submission" date="2023-07" db="EMBL/GenBank/DDBJ databases">
        <title>Genomic Encyclopedia of Type Strains, Phase IV (KMG-IV): sequencing the most valuable type-strain genomes for metagenomic binning, comparative biology and taxonomic classification.</title>
        <authorList>
            <person name="Goeker M."/>
        </authorList>
    </citation>
    <scope>NUCLEOTIDE SEQUENCE [LARGE SCALE GENOMIC DNA]</scope>
    <source>
        <strain evidence="18 19">DSM 19562</strain>
    </source>
</reference>
<dbReference type="Gene3D" id="3.30.450.20">
    <property type="entry name" value="PAS domain"/>
    <property type="match status" value="3"/>
</dbReference>
<comment type="subcellular location">
    <subcellularLocation>
        <location evidence="2">Membrane</location>
    </subcellularLocation>
</comment>
<evidence type="ECO:0000256" key="3">
    <source>
        <dbReference type="ARBA" id="ARBA00012438"/>
    </source>
</evidence>
<feature type="chain" id="PRO_5047532661" description="histidine kinase" evidence="12">
    <location>
        <begin position="19"/>
        <end position="1257"/>
    </location>
</feature>
<dbReference type="Gene3D" id="3.30.565.10">
    <property type="entry name" value="Histidine kinase-like ATPase, C-terminal domain"/>
    <property type="match status" value="1"/>
</dbReference>
<dbReference type="InterPro" id="IPR036641">
    <property type="entry name" value="HPT_dom_sf"/>
</dbReference>
<dbReference type="CDD" id="cd17546">
    <property type="entry name" value="REC_hyHK_CKI1_RcsC-like"/>
    <property type="match status" value="1"/>
</dbReference>
<dbReference type="SUPFAM" id="SSF47384">
    <property type="entry name" value="Homodimeric domain of signal transducing histidine kinase"/>
    <property type="match status" value="1"/>
</dbReference>
<dbReference type="Proteomes" id="UP001236369">
    <property type="component" value="Unassembled WGS sequence"/>
</dbReference>
<dbReference type="Pfam" id="PF08447">
    <property type="entry name" value="PAS_3"/>
    <property type="match status" value="1"/>
</dbReference>
<dbReference type="CDD" id="cd00082">
    <property type="entry name" value="HisKA"/>
    <property type="match status" value="1"/>
</dbReference>
<dbReference type="InterPro" id="IPR036097">
    <property type="entry name" value="HisK_dim/P_sf"/>
</dbReference>
<dbReference type="InterPro" id="IPR003594">
    <property type="entry name" value="HATPase_dom"/>
</dbReference>
<dbReference type="InterPro" id="IPR013655">
    <property type="entry name" value="PAS_fold_3"/>
</dbReference>
<dbReference type="NCBIfam" id="TIGR00229">
    <property type="entry name" value="sensory_box"/>
    <property type="match status" value="3"/>
</dbReference>
<evidence type="ECO:0000256" key="8">
    <source>
        <dbReference type="ARBA" id="ARBA00022989"/>
    </source>
</evidence>
<dbReference type="SUPFAM" id="SSF47226">
    <property type="entry name" value="Histidine-containing phosphotransfer domain, HPT domain"/>
    <property type="match status" value="1"/>
</dbReference>
<evidence type="ECO:0000256" key="6">
    <source>
        <dbReference type="ARBA" id="ARBA00022692"/>
    </source>
</evidence>
<feature type="domain" description="PAC" evidence="16">
    <location>
        <begin position="405"/>
        <end position="458"/>
    </location>
</feature>
<dbReference type="InterPro" id="IPR011006">
    <property type="entry name" value="CheY-like_superfamily"/>
</dbReference>
<dbReference type="PROSITE" id="PS50112">
    <property type="entry name" value="PAS"/>
    <property type="match status" value="2"/>
</dbReference>
<evidence type="ECO:0000259" key="16">
    <source>
        <dbReference type="PROSITE" id="PS50113"/>
    </source>
</evidence>
<feature type="domain" description="Histidine kinase" evidence="13">
    <location>
        <begin position="754"/>
        <end position="975"/>
    </location>
</feature>
<dbReference type="SMART" id="SM00387">
    <property type="entry name" value="HATPase_c"/>
    <property type="match status" value="1"/>
</dbReference>
<dbReference type="Gene3D" id="3.30.450.350">
    <property type="entry name" value="CHASE domain"/>
    <property type="match status" value="1"/>
</dbReference>
<proteinExistence type="predicted"/>
<dbReference type="SMART" id="SM00091">
    <property type="entry name" value="PAS"/>
    <property type="match status" value="2"/>
</dbReference>
<keyword evidence="4 10" id="KW-0597">Phosphoprotein</keyword>
<feature type="signal peptide" evidence="12">
    <location>
        <begin position="1"/>
        <end position="18"/>
    </location>
</feature>
<dbReference type="Pfam" id="PF00989">
    <property type="entry name" value="PAS"/>
    <property type="match status" value="1"/>
</dbReference>
<dbReference type="Gene3D" id="3.40.50.2300">
    <property type="match status" value="1"/>
</dbReference>